<dbReference type="OrthoDB" id="2084446at2"/>
<dbReference type="Pfam" id="PF02452">
    <property type="entry name" value="PemK_toxin"/>
    <property type="match status" value="1"/>
</dbReference>
<comment type="caution">
    <text evidence="3">The sequence shown here is derived from an EMBL/GenBank/DDBJ whole genome shotgun (WGS) entry which is preliminary data.</text>
</comment>
<evidence type="ECO:0000313" key="4">
    <source>
        <dbReference type="Proteomes" id="UP000027931"/>
    </source>
</evidence>
<sequence length="233" mass="27291">MPNKKLLLESYRLHPERTAVQEGLLPEMMKSVGKLLLFLNSNNLRRTVPLILWHEFWLERNQLPENHTRYKRGRLIYADLGAFNIGSETSYRHPCLLLYEGRNWALIAPMTSKKYGDPVPLHYDLPSHYPLDAPSTLQLDAIKVIDKRRVLGYFYTRNWHEQEDPHGFSEPITLDKKDLDAVDELLARHYAPGLHRHALYLQARKDELESENLMLRRQLATLRALLPEPARQP</sequence>
<dbReference type="GO" id="GO:0003677">
    <property type="term" value="F:DNA binding"/>
    <property type="evidence" value="ECO:0007669"/>
    <property type="project" value="InterPro"/>
</dbReference>
<accession>A0A074LPZ0</accession>
<dbReference type="AlphaFoldDB" id="A0A074LPZ0"/>
<name>A0A074LPZ0_9BACL</name>
<dbReference type="STRING" id="1157490.EL26_18005"/>
<protein>
    <submittedName>
        <fullName evidence="3">Uncharacterized protein</fullName>
    </submittedName>
</protein>
<evidence type="ECO:0000256" key="2">
    <source>
        <dbReference type="ARBA" id="ARBA00022649"/>
    </source>
</evidence>
<dbReference type="Gene3D" id="2.30.30.110">
    <property type="match status" value="1"/>
</dbReference>
<dbReference type="Proteomes" id="UP000027931">
    <property type="component" value="Unassembled WGS sequence"/>
</dbReference>
<dbReference type="InterPro" id="IPR003477">
    <property type="entry name" value="PemK-like"/>
</dbReference>
<organism evidence="3 4">
    <name type="scientific">Tumebacillus flagellatus</name>
    <dbReference type="NCBI Taxonomy" id="1157490"/>
    <lineage>
        <taxon>Bacteria</taxon>
        <taxon>Bacillati</taxon>
        <taxon>Bacillota</taxon>
        <taxon>Bacilli</taxon>
        <taxon>Bacillales</taxon>
        <taxon>Alicyclobacillaceae</taxon>
        <taxon>Tumebacillus</taxon>
    </lineage>
</organism>
<evidence type="ECO:0000256" key="1">
    <source>
        <dbReference type="ARBA" id="ARBA00007521"/>
    </source>
</evidence>
<dbReference type="SUPFAM" id="SSF50118">
    <property type="entry name" value="Cell growth inhibitor/plasmid maintenance toxic component"/>
    <property type="match status" value="1"/>
</dbReference>
<reference evidence="3 4" key="1">
    <citation type="journal article" date="2013" name="Int. J. Syst. Evol. Microbiol.">
        <title>Tumebacillus flagellatus sp. nov., an alpha-amylase/pullulanase-producing bacterium isolated from cassava wastewater.</title>
        <authorList>
            <person name="Wang Q."/>
            <person name="Xie N."/>
            <person name="Qin Y."/>
            <person name="Shen N."/>
            <person name="Zhu J."/>
            <person name="Mi H."/>
            <person name="Huang R."/>
        </authorList>
    </citation>
    <scope>NUCLEOTIDE SEQUENCE [LARGE SCALE GENOMIC DNA]</scope>
    <source>
        <strain evidence="3 4">GST4</strain>
    </source>
</reference>
<comment type="similarity">
    <text evidence="1">Belongs to the PemK/MazF family.</text>
</comment>
<proteinExistence type="inferred from homology"/>
<evidence type="ECO:0000313" key="3">
    <source>
        <dbReference type="EMBL" id="KEO81923.1"/>
    </source>
</evidence>
<dbReference type="EMBL" id="JMIR01000030">
    <property type="protein sequence ID" value="KEO81923.1"/>
    <property type="molecule type" value="Genomic_DNA"/>
</dbReference>
<dbReference type="InterPro" id="IPR011067">
    <property type="entry name" value="Plasmid_toxin/cell-grow_inhib"/>
</dbReference>
<gene>
    <name evidence="3" type="ORF">EL26_18005</name>
</gene>
<keyword evidence="2" id="KW-1277">Toxin-antitoxin system</keyword>
<dbReference type="RefSeq" id="WP_052036517.1">
    <property type="nucleotide sequence ID" value="NZ_JMIR01000030.1"/>
</dbReference>
<keyword evidence="4" id="KW-1185">Reference proteome</keyword>